<keyword evidence="5" id="KW-0732">Signal</keyword>
<dbReference type="AlphaFoldDB" id="A0A3Q8I558"/>
<dbReference type="Gene3D" id="2.160.20.10">
    <property type="entry name" value="Single-stranded right-handed beta-helix, Pectin lyase-like"/>
    <property type="match status" value="1"/>
</dbReference>
<dbReference type="EMBL" id="MH908882">
    <property type="protein sequence ID" value="AYM52716.1"/>
    <property type="molecule type" value="Genomic_DNA"/>
</dbReference>
<dbReference type="Pfam" id="PF13229">
    <property type="entry name" value="Beta_helix"/>
    <property type="match status" value="1"/>
</dbReference>
<evidence type="ECO:0000256" key="5">
    <source>
        <dbReference type="ARBA" id="ARBA00022729"/>
    </source>
</evidence>
<comment type="similarity">
    <text evidence="8">Belongs to the polysaccharide lyase 9 family.</text>
</comment>
<keyword evidence="7" id="KW-0456">Lyase</keyword>
<reference evidence="11" key="1">
    <citation type="journal article" date="2018" name="J. Ind. Microbiol. Biotechnol.">
        <title>Genome mining reveals uncommon alkylpyrones as type III PKS products from myxobacteria.</title>
        <authorList>
            <person name="Hug J.J."/>
            <person name="Panter F."/>
            <person name="Krug D."/>
            <person name="Muller R."/>
        </authorList>
    </citation>
    <scope>NUCLEOTIDE SEQUENCE</scope>
    <source>
        <strain evidence="11">MNa10638</strain>
    </source>
</reference>
<dbReference type="InterPro" id="IPR011050">
    <property type="entry name" value="Pectin_lyase_fold/virulence"/>
</dbReference>
<evidence type="ECO:0000256" key="1">
    <source>
        <dbReference type="ARBA" id="ARBA00001913"/>
    </source>
</evidence>
<evidence type="ECO:0000259" key="10">
    <source>
        <dbReference type="Pfam" id="PF13229"/>
    </source>
</evidence>
<dbReference type="PANTHER" id="PTHR40088">
    <property type="entry name" value="PECTATE LYASE (EUROFUNG)"/>
    <property type="match status" value="1"/>
</dbReference>
<evidence type="ECO:0000256" key="8">
    <source>
        <dbReference type="ARBA" id="ARBA00038263"/>
    </source>
</evidence>
<comment type="subcellular location">
    <subcellularLocation>
        <location evidence="2">Secreted</location>
    </subcellularLocation>
</comment>
<evidence type="ECO:0000256" key="4">
    <source>
        <dbReference type="ARBA" id="ARBA00022723"/>
    </source>
</evidence>
<dbReference type="SMART" id="SM00710">
    <property type="entry name" value="PbH1"/>
    <property type="match status" value="8"/>
</dbReference>
<keyword evidence="3" id="KW-0964">Secreted</keyword>
<dbReference type="PANTHER" id="PTHR40088:SF1">
    <property type="entry name" value="PECTATE LYASE PEL9"/>
    <property type="match status" value="1"/>
</dbReference>
<dbReference type="GO" id="GO:0016837">
    <property type="term" value="F:carbon-oxygen lyase activity, acting on polysaccharides"/>
    <property type="evidence" value="ECO:0007669"/>
    <property type="project" value="TreeGrafter"/>
</dbReference>
<dbReference type="SUPFAM" id="SSF51126">
    <property type="entry name" value="Pectin lyase-like"/>
    <property type="match status" value="1"/>
</dbReference>
<dbReference type="InterPro" id="IPR039448">
    <property type="entry name" value="Beta_helix"/>
</dbReference>
<dbReference type="InterPro" id="IPR012334">
    <property type="entry name" value="Pectin_lyas_fold"/>
</dbReference>
<comment type="cofactor">
    <cofactor evidence="1">
        <name>Ca(2+)</name>
        <dbReference type="ChEBI" id="CHEBI:29108"/>
    </cofactor>
</comment>
<sequence length="482" mass="51238">MNAARHCWLLLLPLACTNPGSGSDEAVGSESSNSDSSDSSDSDSSDSDTGTEPRPAIYVALTGDDAAPGTYEQPLRSFPAALAAWQPGWEIRVFGGVWNERLDIPDTGTEADPIIVLPVDGELPILDGTGLEGGQPLRIAGTHVFVAGFEVRNSDNQCVSVDGVDVGIEDLDVHDCVSHGVQLKGQGLRVRGLRIHDSVLENEGEQGSWGSGLKVAVGGQDILLERNHVFHNWGEGIAATRGVDVEIRDNWSHDNYAVNIYIDNSHDVLVTGNLASCDGQSHLKAGERPVGIMLGEEFYDGWGAQLARVRIANNLVWACGHGIGWWGAEIDGGGLDEVEIVHNTLWGGTKTAISISYDPTKTMNSLIANNLVQQGDGDVAWIEDRTGLDMHHNFWVGAAPEDWRLCDGVGDRSGDPGLSPDGSATGFRLGATSAARDGAEALAEVATDFEGRARVSAESPAVDMGAMEYGESAEPADFDGWW</sequence>
<keyword evidence="6" id="KW-0106">Calcium</keyword>
<dbReference type="GO" id="GO:0046872">
    <property type="term" value="F:metal ion binding"/>
    <property type="evidence" value="ECO:0007669"/>
    <property type="project" value="UniProtKB-KW"/>
</dbReference>
<organism evidence="11">
    <name type="scientific">Pseudenhygromyxa salsuginis</name>
    <dbReference type="NCBI Taxonomy" id="442868"/>
    <lineage>
        <taxon>Bacteria</taxon>
        <taxon>Pseudomonadati</taxon>
        <taxon>Myxococcota</taxon>
        <taxon>Polyangia</taxon>
        <taxon>Nannocystales</taxon>
        <taxon>Nannocystaceae</taxon>
        <taxon>Pseudenhygromyxa</taxon>
    </lineage>
</organism>
<dbReference type="InterPro" id="IPR006626">
    <property type="entry name" value="PbH1"/>
</dbReference>
<name>A0A3Q8I558_9BACT</name>
<evidence type="ECO:0000256" key="9">
    <source>
        <dbReference type="SAM" id="MobiDB-lite"/>
    </source>
</evidence>
<evidence type="ECO:0000256" key="6">
    <source>
        <dbReference type="ARBA" id="ARBA00022837"/>
    </source>
</evidence>
<evidence type="ECO:0000256" key="2">
    <source>
        <dbReference type="ARBA" id="ARBA00004613"/>
    </source>
</evidence>
<feature type="domain" description="Right handed beta helix" evidence="10">
    <location>
        <begin position="144"/>
        <end position="275"/>
    </location>
</feature>
<proteinExistence type="inferred from homology"/>
<evidence type="ECO:0000313" key="11">
    <source>
        <dbReference type="EMBL" id="AYM52716.1"/>
    </source>
</evidence>
<evidence type="ECO:0000256" key="7">
    <source>
        <dbReference type="ARBA" id="ARBA00023239"/>
    </source>
</evidence>
<feature type="region of interest" description="Disordered" evidence="9">
    <location>
        <begin position="20"/>
        <end position="54"/>
    </location>
</feature>
<keyword evidence="4" id="KW-0479">Metal-binding</keyword>
<accession>A0A3Q8I558</accession>
<dbReference type="InterPro" id="IPR052052">
    <property type="entry name" value="Polysaccharide_Lyase_9"/>
</dbReference>
<evidence type="ECO:0000256" key="3">
    <source>
        <dbReference type="ARBA" id="ARBA00022525"/>
    </source>
</evidence>
<dbReference type="GO" id="GO:0005576">
    <property type="term" value="C:extracellular region"/>
    <property type="evidence" value="ECO:0007669"/>
    <property type="project" value="UniProtKB-SubCell"/>
</dbReference>
<protein>
    <submittedName>
        <fullName evidence="11">Parallel beta-helix repeat protein</fullName>
    </submittedName>
</protein>